<sequence>VILIHGLDGDPVETWAHTTIDTKPPRRTVWPEILLPKILPRARILSFGYSGDMYRNKSVAGIRGNAGALLDHLRALRYGVDQTRPIVFVAHCLGGLIVKQASLPSALCFANADEHHKLIASATKTIIFFGTPHFGAEKKQWNHLAQRYSQLSGSRGQASLLLAAMIRDSGDLAEISEDFTEVAPKYKIISFFEMVTWQNTGELIVDMTSARLDIHGERVVGVNADHLGICRFADENNMTF</sequence>
<dbReference type="InterPro" id="IPR029058">
    <property type="entry name" value="AB_hydrolase_fold"/>
</dbReference>
<organism evidence="7 8">
    <name type="scientific">Lasiosphaeria miniovina</name>
    <dbReference type="NCBI Taxonomy" id="1954250"/>
    <lineage>
        <taxon>Eukaryota</taxon>
        <taxon>Fungi</taxon>
        <taxon>Dikarya</taxon>
        <taxon>Ascomycota</taxon>
        <taxon>Pezizomycotina</taxon>
        <taxon>Sordariomycetes</taxon>
        <taxon>Sordariomycetidae</taxon>
        <taxon>Sordariales</taxon>
        <taxon>Lasiosphaeriaceae</taxon>
        <taxon>Lasiosphaeria</taxon>
    </lineage>
</organism>
<accession>A0AA39ZYW8</accession>
<proteinExistence type="predicted"/>
<keyword evidence="6" id="KW-0472">Membrane</keyword>
<dbReference type="GeneID" id="85319034"/>
<dbReference type="InterPro" id="IPR052374">
    <property type="entry name" value="SERAC1"/>
</dbReference>
<evidence type="ECO:0000256" key="6">
    <source>
        <dbReference type="ARBA" id="ARBA00023136"/>
    </source>
</evidence>
<feature type="non-terminal residue" evidence="7">
    <location>
        <position position="240"/>
    </location>
</feature>
<keyword evidence="4" id="KW-0256">Endoplasmic reticulum</keyword>
<dbReference type="AlphaFoldDB" id="A0AA39ZYW8"/>
<protein>
    <recommendedName>
        <fullName evidence="9">DUF676 domain-containing protein</fullName>
    </recommendedName>
</protein>
<evidence type="ECO:0000256" key="3">
    <source>
        <dbReference type="ARBA" id="ARBA00004370"/>
    </source>
</evidence>
<evidence type="ECO:0008006" key="9">
    <source>
        <dbReference type="Google" id="ProtNLM"/>
    </source>
</evidence>
<dbReference type="EMBL" id="JAUIRO010000007">
    <property type="protein sequence ID" value="KAK0706163.1"/>
    <property type="molecule type" value="Genomic_DNA"/>
</dbReference>
<keyword evidence="5" id="KW-0496">Mitochondrion</keyword>
<evidence type="ECO:0000256" key="1">
    <source>
        <dbReference type="ARBA" id="ARBA00004173"/>
    </source>
</evidence>
<dbReference type="SUPFAM" id="SSF53474">
    <property type="entry name" value="alpha/beta-Hydrolases"/>
    <property type="match status" value="1"/>
</dbReference>
<dbReference type="RefSeq" id="XP_060291257.1">
    <property type="nucleotide sequence ID" value="XM_060435764.1"/>
</dbReference>
<comment type="subcellular location">
    <subcellularLocation>
        <location evidence="2">Endoplasmic reticulum</location>
    </subcellularLocation>
    <subcellularLocation>
        <location evidence="3">Membrane</location>
    </subcellularLocation>
    <subcellularLocation>
        <location evidence="1">Mitochondrion</location>
    </subcellularLocation>
</comment>
<dbReference type="GO" id="GO:0016020">
    <property type="term" value="C:membrane"/>
    <property type="evidence" value="ECO:0007669"/>
    <property type="project" value="UniProtKB-SubCell"/>
</dbReference>
<dbReference type="PANTHER" id="PTHR48182:SF2">
    <property type="entry name" value="PROTEIN SERAC1"/>
    <property type="match status" value="1"/>
</dbReference>
<gene>
    <name evidence="7" type="ORF">B0T26DRAFT_602542</name>
</gene>
<dbReference type="Proteomes" id="UP001172101">
    <property type="component" value="Unassembled WGS sequence"/>
</dbReference>
<keyword evidence="8" id="KW-1185">Reference proteome</keyword>
<name>A0AA39ZYW8_9PEZI</name>
<comment type="caution">
    <text evidence="7">The sequence shown here is derived from an EMBL/GenBank/DDBJ whole genome shotgun (WGS) entry which is preliminary data.</text>
</comment>
<dbReference type="Gene3D" id="3.40.50.1820">
    <property type="entry name" value="alpha/beta hydrolase"/>
    <property type="match status" value="1"/>
</dbReference>
<evidence type="ECO:0000256" key="5">
    <source>
        <dbReference type="ARBA" id="ARBA00023128"/>
    </source>
</evidence>
<dbReference type="PANTHER" id="PTHR48182">
    <property type="entry name" value="PROTEIN SERAC1"/>
    <property type="match status" value="1"/>
</dbReference>
<evidence type="ECO:0000313" key="8">
    <source>
        <dbReference type="Proteomes" id="UP001172101"/>
    </source>
</evidence>
<feature type="non-terminal residue" evidence="7">
    <location>
        <position position="1"/>
    </location>
</feature>
<dbReference type="GO" id="GO:0005783">
    <property type="term" value="C:endoplasmic reticulum"/>
    <property type="evidence" value="ECO:0007669"/>
    <property type="project" value="UniProtKB-SubCell"/>
</dbReference>
<evidence type="ECO:0000256" key="4">
    <source>
        <dbReference type="ARBA" id="ARBA00022824"/>
    </source>
</evidence>
<reference evidence="7" key="1">
    <citation type="submission" date="2023-06" db="EMBL/GenBank/DDBJ databases">
        <title>Genome-scale phylogeny and comparative genomics of the fungal order Sordariales.</title>
        <authorList>
            <consortium name="Lawrence Berkeley National Laboratory"/>
            <person name="Hensen N."/>
            <person name="Bonometti L."/>
            <person name="Westerberg I."/>
            <person name="Brannstrom I.O."/>
            <person name="Guillou S."/>
            <person name="Cros-Aarteil S."/>
            <person name="Calhoun S."/>
            <person name="Haridas S."/>
            <person name="Kuo A."/>
            <person name="Mondo S."/>
            <person name="Pangilinan J."/>
            <person name="Riley R."/>
            <person name="LaButti K."/>
            <person name="Andreopoulos B."/>
            <person name="Lipzen A."/>
            <person name="Chen C."/>
            <person name="Yanf M."/>
            <person name="Daum C."/>
            <person name="Ng V."/>
            <person name="Clum A."/>
            <person name="Steindorff A."/>
            <person name="Ohm R."/>
            <person name="Martin F."/>
            <person name="Silar P."/>
            <person name="Natvig D."/>
            <person name="Lalanne C."/>
            <person name="Gautier V."/>
            <person name="Ament-velasquez S.L."/>
            <person name="Kruys A."/>
            <person name="Hutchinson M.I."/>
            <person name="Powell A.J."/>
            <person name="Barry K."/>
            <person name="Miller A.N."/>
            <person name="Grigoriev I.V."/>
            <person name="Debuchy R."/>
            <person name="Gladieux P."/>
            <person name="Thoren M.H."/>
            <person name="Johannesson H."/>
        </authorList>
    </citation>
    <scope>NUCLEOTIDE SEQUENCE</scope>
    <source>
        <strain evidence="7">SMH2392-1A</strain>
    </source>
</reference>
<evidence type="ECO:0000313" key="7">
    <source>
        <dbReference type="EMBL" id="KAK0706163.1"/>
    </source>
</evidence>
<dbReference type="GO" id="GO:0005739">
    <property type="term" value="C:mitochondrion"/>
    <property type="evidence" value="ECO:0007669"/>
    <property type="project" value="UniProtKB-SubCell"/>
</dbReference>
<evidence type="ECO:0000256" key="2">
    <source>
        <dbReference type="ARBA" id="ARBA00004240"/>
    </source>
</evidence>